<dbReference type="KEGG" id="pary:A4V02_02075"/>
<evidence type="ECO:0000313" key="2">
    <source>
        <dbReference type="EMBL" id="TGY75504.1"/>
    </source>
</evidence>
<organism evidence="1 3">
    <name type="scientific">Muribaculum intestinale</name>
    <dbReference type="NCBI Taxonomy" id="1796646"/>
    <lineage>
        <taxon>Bacteria</taxon>
        <taxon>Pseudomonadati</taxon>
        <taxon>Bacteroidota</taxon>
        <taxon>Bacteroidia</taxon>
        <taxon>Bacteroidales</taxon>
        <taxon>Muribaculaceae</taxon>
        <taxon>Muribaculum</taxon>
    </lineage>
</organism>
<name>A0A1B1S754_9BACT</name>
<dbReference type="RefSeq" id="WP_068960014.1">
    <property type="nucleotide sequence ID" value="NZ_CAJTAP010000002.1"/>
</dbReference>
<accession>A0A1B1S754</accession>
<dbReference type="EMBL" id="CP015402">
    <property type="protein sequence ID" value="ANU62632.1"/>
    <property type="molecule type" value="Genomic_DNA"/>
</dbReference>
<dbReference type="GeneID" id="65535625"/>
<reference evidence="3" key="1">
    <citation type="submission" date="2016-04" db="EMBL/GenBank/DDBJ databases">
        <title>Complete Genome Sequences of Twelve Strains of a Stable Defined Moderately Diverse Mouse Microbiota 2 (sDMDMm2).</title>
        <authorList>
            <person name="Uchimura Y."/>
            <person name="Wyss M."/>
            <person name="Brugiroux S."/>
            <person name="Limenitakis J.P."/>
            <person name="Stecher B."/>
            <person name="McCoy K.D."/>
            <person name="Macpherson A.J."/>
        </authorList>
    </citation>
    <scope>NUCLEOTIDE SEQUENCE [LARGE SCALE GENOMIC DNA]</scope>
    <source>
        <strain evidence="3">YL27</strain>
    </source>
</reference>
<protein>
    <submittedName>
        <fullName evidence="1">Uncharacterized protein</fullName>
    </submittedName>
</protein>
<proteinExistence type="predicted"/>
<dbReference type="OrthoDB" id="1099091at2"/>
<dbReference type="Proteomes" id="UP000306630">
    <property type="component" value="Unassembled WGS sequence"/>
</dbReference>
<accession>A0A1Z2XEN1</accession>
<evidence type="ECO:0000313" key="4">
    <source>
        <dbReference type="Proteomes" id="UP000306630"/>
    </source>
</evidence>
<dbReference type="STRING" id="1796646.A4V02_02075"/>
<dbReference type="Proteomes" id="UP000186351">
    <property type="component" value="Chromosome"/>
</dbReference>
<sequence length="205" mass="23120">MSPLLRSIIILAASLLPSYSYAREPVSKLPVHSHVISGYDNPDSVRKAMQMRPLHKIEGIWTFPSDGGSIAIERHTDNTLRGEDDAIRYRMVVMRSPCRSLRPGTLMGYISATARPGIYAAEIYTSGNGGATLRNPKRFTLTLIDDAHLTFRQHSRRIKVNLWRLIPYMSRISVRLTDSDAPKDIDGCIRMFPRPLSGPVEPRYL</sequence>
<reference evidence="1" key="2">
    <citation type="submission" date="2017-04" db="EMBL/GenBank/DDBJ databases">
        <title>Complete Genome Sequences of Twelve Strains of a Stable Defined Moderately Diverse Mouse Microbiota 2 (sDMDMm2).</title>
        <authorList>
            <person name="Uchimura Y."/>
            <person name="Wyss M."/>
            <person name="Brugiroux S."/>
            <person name="Limenitakis J.P."/>
            <person name="Stecher B."/>
            <person name="McCoy K.D."/>
            <person name="Macpherson A.J."/>
        </authorList>
    </citation>
    <scope>NUCLEOTIDE SEQUENCE</scope>
    <source>
        <strain evidence="1">YL27</strain>
    </source>
</reference>
<keyword evidence="3" id="KW-1185">Reference proteome</keyword>
<dbReference type="EMBL" id="SRYD01000011">
    <property type="protein sequence ID" value="TGY75504.1"/>
    <property type="molecule type" value="Genomic_DNA"/>
</dbReference>
<evidence type="ECO:0000313" key="1">
    <source>
        <dbReference type="EMBL" id="ANU62632.1"/>
    </source>
</evidence>
<dbReference type="AlphaFoldDB" id="A0A1B1S754"/>
<gene>
    <name evidence="1" type="ORF">A4V02_02075</name>
    <name evidence="2" type="ORF">E5333_03795</name>
</gene>
<evidence type="ECO:0000313" key="3">
    <source>
        <dbReference type="Proteomes" id="UP000186351"/>
    </source>
</evidence>
<reference evidence="2 4" key="3">
    <citation type="submission" date="2019-04" db="EMBL/GenBank/DDBJ databases">
        <title>Microbes associate with the intestines of laboratory mice.</title>
        <authorList>
            <person name="Navarre W."/>
            <person name="Wong E."/>
            <person name="Huang K."/>
            <person name="Tropini C."/>
            <person name="Ng K."/>
            <person name="Yu B."/>
        </authorList>
    </citation>
    <scope>NUCLEOTIDE SEQUENCE [LARGE SCALE GENOMIC DNA]</scope>
    <source>
        <strain evidence="2 4">NM06_A21</strain>
    </source>
</reference>